<name>A0AAQ4EWD7_AMBAM</name>
<keyword evidence="10" id="KW-1185">Reference proteome</keyword>
<keyword evidence="4" id="KW-0106">Calcium</keyword>
<dbReference type="PANTHER" id="PTHR10342">
    <property type="entry name" value="ARYLSULFATASE"/>
    <property type="match status" value="1"/>
</dbReference>
<comment type="similarity">
    <text evidence="2">Belongs to the sulfatase family.</text>
</comment>
<feature type="domain" description="Sulfatase N-terminal" evidence="8">
    <location>
        <begin position="30"/>
        <end position="361"/>
    </location>
</feature>
<evidence type="ECO:0000256" key="3">
    <source>
        <dbReference type="ARBA" id="ARBA00022723"/>
    </source>
</evidence>
<proteinExistence type="inferred from homology"/>
<evidence type="ECO:0000313" key="9">
    <source>
        <dbReference type="EMBL" id="KAK8778888.1"/>
    </source>
</evidence>
<keyword evidence="3" id="KW-0479">Metal-binding</keyword>
<comment type="cofactor">
    <cofactor evidence="1">
        <name>Ca(2+)</name>
        <dbReference type="ChEBI" id="CHEBI:29108"/>
    </cofactor>
</comment>
<gene>
    <name evidence="9" type="ORF">V5799_019769</name>
</gene>
<sequence>MLRSALLSVVICACLVESRRPSSRKASRPPHIIFLFADDVGWNDVSFHGSRQIPTPNLDALAAWGVVLQRHYSMPTCSPSRTALMTSYYPSRTSVGHMVYPAAPKGALELRFKLLPQWLKDLGYRTHMLGKWHLGYKSIEYTPTWRGFDTFFGYYNGEGYYFNHTVAWQGHCGLDMWHNIGHRVQPVTNLTGVYSTSAYTNQARKIITDHDTNKPLFLYVAYEAAHSTCNGCTPEAPQEEVDKFAYIEASNRTFFAGAVDVMDQSIGQVLEALQSRGMLADSVVVFASDNGAGPLASAAAEFPNAGSNWPLRGAKEGQWEGGVRTPALFWSGRALKDLPRAPSQQVVHLVDWAPTFYAAAGGDASKLGDVDGKDLWRALSTGTEKDRGDVIVELEGHKQMSAIISGRYKLVYRPEGPDDPQLDGRVPPPRGQPPDDLDLDALMKSSAAWKALQSAARDGGHGTSSAPMPNWRQKAVLHCSKGNESANDESVASNFDPYDAVFVFDIFGDPCETKNLASARTEVRDKLLKKLDRYRRAFHPRPGNNETDERGFPDRHRCLWEPWLGVKPAPYQNCSC</sequence>
<evidence type="ECO:0000256" key="7">
    <source>
        <dbReference type="SAM" id="SignalP"/>
    </source>
</evidence>
<evidence type="ECO:0000259" key="8">
    <source>
        <dbReference type="Pfam" id="PF00884"/>
    </source>
</evidence>
<organism evidence="9 10">
    <name type="scientific">Amblyomma americanum</name>
    <name type="common">Lone star tick</name>
    <dbReference type="NCBI Taxonomy" id="6943"/>
    <lineage>
        <taxon>Eukaryota</taxon>
        <taxon>Metazoa</taxon>
        <taxon>Ecdysozoa</taxon>
        <taxon>Arthropoda</taxon>
        <taxon>Chelicerata</taxon>
        <taxon>Arachnida</taxon>
        <taxon>Acari</taxon>
        <taxon>Parasitiformes</taxon>
        <taxon>Ixodida</taxon>
        <taxon>Ixodoidea</taxon>
        <taxon>Ixodidae</taxon>
        <taxon>Amblyomminae</taxon>
        <taxon>Amblyomma</taxon>
    </lineage>
</organism>
<dbReference type="GO" id="GO:0046872">
    <property type="term" value="F:metal ion binding"/>
    <property type="evidence" value="ECO:0007669"/>
    <property type="project" value="UniProtKB-KW"/>
</dbReference>
<dbReference type="CDD" id="cd16029">
    <property type="entry name" value="4-S"/>
    <property type="match status" value="1"/>
</dbReference>
<dbReference type="SUPFAM" id="SSF53649">
    <property type="entry name" value="Alkaline phosphatase-like"/>
    <property type="match status" value="1"/>
</dbReference>
<feature type="chain" id="PRO_5042903583" description="Sulfatase N-terminal domain-containing protein" evidence="7">
    <location>
        <begin position="19"/>
        <end position="576"/>
    </location>
</feature>
<evidence type="ECO:0000256" key="6">
    <source>
        <dbReference type="SAM" id="MobiDB-lite"/>
    </source>
</evidence>
<evidence type="ECO:0000256" key="4">
    <source>
        <dbReference type="ARBA" id="ARBA00022837"/>
    </source>
</evidence>
<evidence type="ECO:0000256" key="1">
    <source>
        <dbReference type="ARBA" id="ARBA00001913"/>
    </source>
</evidence>
<dbReference type="Pfam" id="PF00884">
    <property type="entry name" value="Sulfatase"/>
    <property type="match status" value="1"/>
</dbReference>
<dbReference type="GO" id="GO:0008484">
    <property type="term" value="F:sulfuric ester hydrolase activity"/>
    <property type="evidence" value="ECO:0007669"/>
    <property type="project" value="InterPro"/>
</dbReference>
<accession>A0AAQ4EWD7</accession>
<keyword evidence="7" id="KW-0732">Signal</keyword>
<evidence type="ECO:0000256" key="5">
    <source>
        <dbReference type="ARBA" id="ARBA00023180"/>
    </source>
</evidence>
<dbReference type="Gene3D" id="3.40.720.10">
    <property type="entry name" value="Alkaline Phosphatase, subunit A"/>
    <property type="match status" value="1"/>
</dbReference>
<feature type="signal peptide" evidence="7">
    <location>
        <begin position="1"/>
        <end position="18"/>
    </location>
</feature>
<dbReference type="Proteomes" id="UP001321473">
    <property type="component" value="Unassembled WGS sequence"/>
</dbReference>
<dbReference type="AlphaFoldDB" id="A0AAQ4EWD7"/>
<reference evidence="9 10" key="1">
    <citation type="journal article" date="2023" name="Arcadia Sci">
        <title>De novo assembly of a long-read Amblyomma americanum tick genome.</title>
        <authorList>
            <person name="Chou S."/>
            <person name="Poskanzer K.E."/>
            <person name="Rollins M."/>
            <person name="Thuy-Boun P.S."/>
        </authorList>
    </citation>
    <scope>NUCLEOTIDE SEQUENCE [LARGE SCALE GENOMIC DNA]</scope>
    <source>
        <strain evidence="9">F_SG_1</strain>
        <tissue evidence="9">Salivary glands</tissue>
    </source>
</reference>
<feature type="region of interest" description="Disordered" evidence="6">
    <location>
        <begin position="414"/>
        <end position="436"/>
    </location>
</feature>
<dbReference type="Gene3D" id="3.30.1120.10">
    <property type="match status" value="1"/>
</dbReference>
<evidence type="ECO:0000256" key="2">
    <source>
        <dbReference type="ARBA" id="ARBA00008779"/>
    </source>
</evidence>
<dbReference type="InterPro" id="IPR047115">
    <property type="entry name" value="ARSB"/>
</dbReference>
<dbReference type="InterPro" id="IPR017850">
    <property type="entry name" value="Alkaline_phosphatase_core_sf"/>
</dbReference>
<dbReference type="PANTHER" id="PTHR10342:SF273">
    <property type="entry name" value="RE14504P"/>
    <property type="match status" value="1"/>
</dbReference>
<comment type="caution">
    <text evidence="9">The sequence shown here is derived from an EMBL/GenBank/DDBJ whole genome shotgun (WGS) entry which is preliminary data.</text>
</comment>
<keyword evidence="5" id="KW-0325">Glycoprotein</keyword>
<dbReference type="InterPro" id="IPR000917">
    <property type="entry name" value="Sulfatase_N"/>
</dbReference>
<evidence type="ECO:0000313" key="10">
    <source>
        <dbReference type="Proteomes" id="UP001321473"/>
    </source>
</evidence>
<protein>
    <recommendedName>
        <fullName evidence="8">Sulfatase N-terminal domain-containing protein</fullName>
    </recommendedName>
</protein>
<dbReference type="EMBL" id="JARKHS020010322">
    <property type="protein sequence ID" value="KAK8778888.1"/>
    <property type="molecule type" value="Genomic_DNA"/>
</dbReference>